<dbReference type="AlphaFoldDB" id="A0AAI9HS57"/>
<gene>
    <name evidence="1" type="ORF">PN925_002071</name>
</gene>
<accession>A0AAI9HS57</accession>
<proteinExistence type="predicted"/>
<name>A0AAI9HS57_MORMO</name>
<dbReference type="EMBL" id="ABKJEP030000024">
    <property type="protein sequence ID" value="EMO9456691.1"/>
    <property type="molecule type" value="Genomic_DNA"/>
</dbReference>
<reference evidence="1" key="1">
    <citation type="submission" date="2024-02" db="EMBL/GenBank/DDBJ databases">
        <authorList>
            <consortium name="Clinical and Environmental Microbiology Branch: Whole genome sequencing antimicrobial resistance pathogens in the healthcare setting"/>
        </authorList>
    </citation>
    <scope>NUCLEOTIDE SEQUENCE</scope>
    <source>
        <strain evidence="1">2023KU-00017</strain>
    </source>
</reference>
<sequence length="146" mass="15907">MFKKHLSGCFFLFVLFVSGASGVILIAGKQNKQHKGIIMNTLISALRSTAQVQPDIAIPTSGKTTGFTYDASKIGSFKGETIAIYPAWSKPKSHGAAGNPTEFYGGLPLYSTKLLAYQALRNEIEKRFAVQLQAIDNQIQALEDRP</sequence>
<organism evidence="1">
    <name type="scientific">Morganella morganii</name>
    <name type="common">Proteus morganii</name>
    <dbReference type="NCBI Taxonomy" id="582"/>
    <lineage>
        <taxon>Bacteria</taxon>
        <taxon>Pseudomonadati</taxon>
        <taxon>Pseudomonadota</taxon>
        <taxon>Gammaproteobacteria</taxon>
        <taxon>Enterobacterales</taxon>
        <taxon>Morganellaceae</taxon>
        <taxon>Morganella</taxon>
    </lineage>
</organism>
<comment type="caution">
    <text evidence="1">The sequence shown here is derived from an EMBL/GenBank/DDBJ whole genome shotgun (WGS) entry which is preliminary data.</text>
</comment>
<protein>
    <submittedName>
        <fullName evidence="1">Uncharacterized protein</fullName>
    </submittedName>
</protein>
<evidence type="ECO:0000313" key="1">
    <source>
        <dbReference type="EMBL" id="EMO9456691.1"/>
    </source>
</evidence>